<sequence>LRILLLMSLKWFYLCLLLCFIGVGSDSHSEGFLDIASRIVYQADTLRPDSRYRNVIHAHREDSENGVRLKLRVIETVCSTERALFIGYVYSYNCPNSNAYSSIKCLLTMNNNRTNIVLACNYLRVELDISQLTSFENVEDDIFAHRGRLQMLPLMSRYLKL</sequence>
<proteinExistence type="predicted"/>
<protein>
    <recommendedName>
        <fullName evidence="4">Cystatin domain-containing protein</fullName>
    </recommendedName>
</protein>
<organism evidence="2 3">
    <name type="scientific">Trichinella nelsoni</name>
    <dbReference type="NCBI Taxonomy" id="6336"/>
    <lineage>
        <taxon>Eukaryota</taxon>
        <taxon>Metazoa</taxon>
        <taxon>Ecdysozoa</taxon>
        <taxon>Nematoda</taxon>
        <taxon>Enoplea</taxon>
        <taxon>Dorylaimia</taxon>
        <taxon>Trichinellida</taxon>
        <taxon>Trichinellidae</taxon>
        <taxon>Trichinella</taxon>
    </lineage>
</organism>
<dbReference type="Proteomes" id="UP000054630">
    <property type="component" value="Unassembled WGS sequence"/>
</dbReference>
<evidence type="ECO:0000256" key="1">
    <source>
        <dbReference type="SAM" id="SignalP"/>
    </source>
</evidence>
<dbReference type="EMBL" id="JYDL01000012">
    <property type="protein sequence ID" value="KRX25372.1"/>
    <property type="molecule type" value="Genomic_DNA"/>
</dbReference>
<accession>A0A0V0SF52</accession>
<dbReference type="OrthoDB" id="5919426at2759"/>
<gene>
    <name evidence="2" type="ORF">T07_3223</name>
</gene>
<evidence type="ECO:0008006" key="4">
    <source>
        <dbReference type="Google" id="ProtNLM"/>
    </source>
</evidence>
<dbReference type="AlphaFoldDB" id="A0A0V0SF52"/>
<keyword evidence="3" id="KW-1185">Reference proteome</keyword>
<feature type="chain" id="PRO_5006868740" description="Cystatin domain-containing protein" evidence="1">
    <location>
        <begin position="26"/>
        <end position="161"/>
    </location>
</feature>
<reference evidence="2 3" key="1">
    <citation type="submission" date="2015-01" db="EMBL/GenBank/DDBJ databases">
        <title>Evolution of Trichinella species and genotypes.</title>
        <authorList>
            <person name="Korhonen P.K."/>
            <person name="Edoardo P."/>
            <person name="Giuseppe L.R."/>
            <person name="Gasser R.B."/>
        </authorList>
    </citation>
    <scope>NUCLEOTIDE SEQUENCE [LARGE SCALE GENOMIC DNA]</scope>
    <source>
        <strain evidence="2">ISS37</strain>
    </source>
</reference>
<comment type="caution">
    <text evidence="2">The sequence shown here is derived from an EMBL/GenBank/DDBJ whole genome shotgun (WGS) entry which is preliminary data.</text>
</comment>
<feature type="non-terminal residue" evidence="2">
    <location>
        <position position="161"/>
    </location>
</feature>
<feature type="non-terminal residue" evidence="2">
    <location>
        <position position="1"/>
    </location>
</feature>
<evidence type="ECO:0000313" key="2">
    <source>
        <dbReference type="EMBL" id="KRX25372.1"/>
    </source>
</evidence>
<evidence type="ECO:0000313" key="3">
    <source>
        <dbReference type="Proteomes" id="UP000054630"/>
    </source>
</evidence>
<keyword evidence="1" id="KW-0732">Signal</keyword>
<name>A0A0V0SF52_9BILA</name>
<feature type="signal peptide" evidence="1">
    <location>
        <begin position="1"/>
        <end position="25"/>
    </location>
</feature>